<dbReference type="eggNOG" id="COG0654">
    <property type="taxonomic scope" value="Bacteria"/>
</dbReference>
<dbReference type="STRING" id="203122.Sde_1398"/>
<sequence>MRELTKRVVIVGGGAAGWLTAGILAAKHGKIGSGADVSITLIESPDVATIGVGEGTWPTMRETLSTMGVSESKFITACDVSFKQGSQFINWRNNCEGDNYFHPFSIPNRYYDMDLADLWNSTGRQTDFAYFAGSQALLCDEGLAPKQKITPEFAAVVNYGYHLDAGKFGEFLKQHCTQVLGVEYIQDHVISVDGERDTNIIAINTRVNGAIIGDFFIDCTGSNSLLIGGHYSVPLIAKDKVLFNDRALAVQVPRQIENQAIASCTRSTAQKYGWIWDIGLPTRQGIGYVYSSRYGTKEEIYTGLVDYISKSCGVESVDDLNIRELEFTPGVRSEFWVKNCVAVGMSSGFIEPLEASALAMVELAAKKIRDDFPYTASQMEPICRRYNESFHYKWDRVIDFLKLHYVLSDRRDSEYWLANTESVKECPRLEELLDKWKYRSPNKHDFPEVDEVFPAASYLYILSGTYFERYSDSHKNEKLRSAAMALVEENKAQAKKLLNGLPTNKELLESIAAVGLPKKQ</sequence>
<feature type="binding site" evidence="2">
    <location>
        <position position="189"/>
    </location>
    <ligand>
        <name>FAD</name>
        <dbReference type="ChEBI" id="CHEBI:57692"/>
    </ligand>
</feature>
<feature type="binding site" evidence="2">
    <location>
        <position position="354"/>
    </location>
    <ligand>
        <name>L-tryptophan</name>
        <dbReference type="ChEBI" id="CHEBI:57912"/>
    </ligand>
</feature>
<feature type="binding site" evidence="2">
    <location>
        <begin position="13"/>
        <end position="16"/>
    </location>
    <ligand>
        <name>FAD</name>
        <dbReference type="ChEBI" id="CHEBI:57692"/>
    </ligand>
</feature>
<dbReference type="InterPro" id="IPR033856">
    <property type="entry name" value="Trp_halogen"/>
</dbReference>
<keyword evidence="4" id="KW-1185">Reference proteome</keyword>
<proteinExistence type="predicted"/>
<evidence type="ECO:0000256" key="1">
    <source>
        <dbReference type="PIRSR" id="PIRSR011396-1"/>
    </source>
</evidence>
<dbReference type="OrthoDB" id="6278312at2"/>
<dbReference type="GeneID" id="98613072"/>
<keyword evidence="2" id="KW-0285">Flavoprotein</keyword>
<feature type="binding site" evidence="2">
    <location>
        <position position="83"/>
    </location>
    <ligand>
        <name>7-chloro-L-tryptophan</name>
        <dbReference type="ChEBI" id="CHEBI:58713"/>
    </ligand>
</feature>
<dbReference type="InterPro" id="IPR050816">
    <property type="entry name" value="Flavin-dep_Halogenase_NPB"/>
</dbReference>
<name>Q21KW9_SACD2</name>
<keyword evidence="2" id="KW-0274">FAD</keyword>
<dbReference type="InterPro" id="IPR036188">
    <property type="entry name" value="FAD/NAD-bd_sf"/>
</dbReference>
<feature type="active site" evidence="1">
    <location>
        <position position="83"/>
    </location>
</feature>
<evidence type="ECO:0000313" key="3">
    <source>
        <dbReference type="EMBL" id="ABD80660.1"/>
    </source>
</evidence>
<dbReference type="GO" id="GO:0004497">
    <property type="term" value="F:monooxygenase activity"/>
    <property type="evidence" value="ECO:0007669"/>
    <property type="project" value="InterPro"/>
</dbReference>
<dbReference type="EMBL" id="CP000282">
    <property type="protein sequence ID" value="ABD80660.1"/>
    <property type="molecule type" value="Genomic_DNA"/>
</dbReference>
<dbReference type="InterPro" id="IPR006905">
    <property type="entry name" value="Flavin_halogenase"/>
</dbReference>
<evidence type="ECO:0000256" key="2">
    <source>
        <dbReference type="PIRSR" id="PIRSR011396-2"/>
    </source>
</evidence>
<accession>Q21KW9</accession>
<evidence type="ECO:0000313" key="4">
    <source>
        <dbReference type="Proteomes" id="UP000001947"/>
    </source>
</evidence>
<dbReference type="HOGENOM" id="CLU_022247_0_0_6"/>
<dbReference type="SUPFAM" id="SSF51905">
    <property type="entry name" value="FAD/NAD(P)-binding domain"/>
    <property type="match status" value="1"/>
</dbReference>
<dbReference type="Gene3D" id="3.50.50.60">
    <property type="entry name" value="FAD/NAD(P)-binding domain"/>
    <property type="match status" value="1"/>
</dbReference>
<gene>
    <name evidence="3" type="ordered locus">Sde_1398</name>
</gene>
<dbReference type="GO" id="GO:0000166">
    <property type="term" value="F:nucleotide binding"/>
    <property type="evidence" value="ECO:0007669"/>
    <property type="project" value="UniProtKB-KW"/>
</dbReference>
<reference evidence="3 4" key="1">
    <citation type="journal article" date="2008" name="PLoS Genet.">
        <title>Complete genome sequence of the complex carbohydrate-degrading marine bacterium, Saccharophagus degradans strain 2-40 T.</title>
        <authorList>
            <person name="Weiner R.M."/>
            <person name="Taylor L.E.II."/>
            <person name="Henrissat B."/>
            <person name="Hauser L."/>
            <person name="Land M."/>
            <person name="Coutinho P.M."/>
            <person name="Rancurel C."/>
            <person name="Saunders E.H."/>
            <person name="Longmire A.G."/>
            <person name="Zhang H."/>
            <person name="Bayer E.A."/>
            <person name="Gilbert H.J."/>
            <person name="Larimer F."/>
            <person name="Zhulin I.B."/>
            <person name="Ekborg N.A."/>
            <person name="Lamed R."/>
            <person name="Richardson P.M."/>
            <person name="Borovok I."/>
            <person name="Hutcheson S."/>
        </authorList>
    </citation>
    <scope>NUCLEOTIDE SEQUENCE [LARGE SCALE GENOMIC DNA]</scope>
    <source>
        <strain evidence="4">2-40 / ATCC 43961 / DSM 17024</strain>
    </source>
</reference>
<keyword evidence="2" id="KW-0547">Nucleotide-binding</keyword>
<dbReference type="PANTHER" id="PTHR43747:SF4">
    <property type="entry name" value="FLAVIN-DEPENDENT TRYPTOPHAN HALOGENASE"/>
    <property type="match status" value="1"/>
</dbReference>
<dbReference type="RefSeq" id="WP_011467880.1">
    <property type="nucleotide sequence ID" value="NC_007912.1"/>
</dbReference>
<dbReference type="Pfam" id="PF04820">
    <property type="entry name" value="Trp_halogenase"/>
    <property type="match status" value="1"/>
</dbReference>
<dbReference type="PIRSF" id="PIRSF011396">
    <property type="entry name" value="Trp_halogenase"/>
    <property type="match status" value="1"/>
</dbReference>
<dbReference type="AlphaFoldDB" id="Q21KW9"/>
<dbReference type="KEGG" id="sde:Sde_1398"/>
<organism evidence="3 4">
    <name type="scientific">Saccharophagus degradans (strain 2-40 / ATCC 43961 / DSM 17024)</name>
    <dbReference type="NCBI Taxonomy" id="203122"/>
    <lineage>
        <taxon>Bacteria</taxon>
        <taxon>Pseudomonadati</taxon>
        <taxon>Pseudomonadota</taxon>
        <taxon>Gammaproteobacteria</taxon>
        <taxon>Cellvibrionales</taxon>
        <taxon>Cellvibrionaceae</taxon>
        <taxon>Saccharophagus</taxon>
    </lineage>
</organism>
<dbReference type="Proteomes" id="UP000001947">
    <property type="component" value="Chromosome"/>
</dbReference>
<dbReference type="PANTHER" id="PTHR43747">
    <property type="entry name" value="FAD-BINDING PROTEIN"/>
    <property type="match status" value="1"/>
</dbReference>
<protein>
    <submittedName>
        <fullName evidence="3">Tryptophan halogenase</fullName>
    </submittedName>
</protein>